<protein>
    <submittedName>
        <fullName evidence="2">Uncharacterized protein</fullName>
    </submittedName>
</protein>
<organism evidence="1 2">
    <name type="scientific">Meloidogyne incognita</name>
    <name type="common">Southern root-knot nematode worm</name>
    <name type="synonym">Oxyuris incognita</name>
    <dbReference type="NCBI Taxonomy" id="6306"/>
    <lineage>
        <taxon>Eukaryota</taxon>
        <taxon>Metazoa</taxon>
        <taxon>Ecdysozoa</taxon>
        <taxon>Nematoda</taxon>
        <taxon>Chromadorea</taxon>
        <taxon>Rhabditida</taxon>
        <taxon>Tylenchina</taxon>
        <taxon>Tylenchomorpha</taxon>
        <taxon>Tylenchoidea</taxon>
        <taxon>Meloidogynidae</taxon>
        <taxon>Meloidogyninae</taxon>
        <taxon>Meloidogyne</taxon>
        <taxon>Meloidogyne incognita group</taxon>
    </lineage>
</organism>
<evidence type="ECO:0000313" key="2">
    <source>
        <dbReference type="WBParaSite" id="Minc3s06239g39543"/>
    </source>
</evidence>
<keyword evidence="1" id="KW-1185">Reference proteome</keyword>
<sequence>MSSTSLSTAASSSFIEGDEIGKNSFDILRAFISHRNDQDTTIRKLRTIVDGSSRNASLLFDVLVALQPEFDEERKRKEENDVEIRRFLEQLGKEDLIILFSLLHYFRP</sequence>
<accession>A0A914NNW5</accession>
<proteinExistence type="predicted"/>
<evidence type="ECO:0000313" key="1">
    <source>
        <dbReference type="Proteomes" id="UP000887563"/>
    </source>
</evidence>
<dbReference type="WBParaSite" id="Minc3s06239g39543">
    <property type="protein sequence ID" value="Minc3s06239g39543"/>
    <property type="gene ID" value="Minc3s06239g39543"/>
</dbReference>
<reference evidence="2" key="1">
    <citation type="submission" date="2022-11" db="UniProtKB">
        <authorList>
            <consortium name="WormBaseParasite"/>
        </authorList>
    </citation>
    <scope>IDENTIFICATION</scope>
</reference>
<name>A0A914NNW5_MELIC</name>
<dbReference type="Proteomes" id="UP000887563">
    <property type="component" value="Unplaced"/>
</dbReference>
<dbReference type="AlphaFoldDB" id="A0A914NNW5"/>